<dbReference type="InterPro" id="IPR024344">
    <property type="entry name" value="MDMPI_metal-binding"/>
</dbReference>
<dbReference type="Proteomes" id="UP000734511">
    <property type="component" value="Unassembled WGS sequence"/>
</dbReference>
<dbReference type="GO" id="GO:0016853">
    <property type="term" value="F:isomerase activity"/>
    <property type="evidence" value="ECO:0007669"/>
    <property type="project" value="UniProtKB-KW"/>
</dbReference>
<organism evidence="2 3">
    <name type="scientific">Actinacidiphila epipremni</name>
    <dbReference type="NCBI Taxonomy" id="2053013"/>
    <lineage>
        <taxon>Bacteria</taxon>
        <taxon>Bacillati</taxon>
        <taxon>Actinomycetota</taxon>
        <taxon>Actinomycetes</taxon>
        <taxon>Kitasatosporales</taxon>
        <taxon>Streptomycetaceae</taxon>
        <taxon>Actinacidiphila</taxon>
    </lineage>
</organism>
<keyword evidence="3" id="KW-1185">Reference proteome</keyword>
<proteinExistence type="predicted"/>
<sequence length="244" mass="25501">MTVQRPDPERDAAEVARATEELLDSAAKLSAQELAGPSLLPGWTRGHVLSHLARNADALVNLLTWARTGQETPMYADAATRDRDIEAGAARTGEEHLADLRDSAGRFAAAVADLPPAAWAAQVAMRSGRVIAAAEIPWRRLTEVRLHHVDLDAGHGTADLPADFTDRELAWVVDGLAAHEGIAPVRLRDTGSGAAWDLGAAGEPELTVAGPAHALLAWVSGRGPGDGLDVSPAGHPLPALPPLG</sequence>
<keyword evidence="2" id="KW-0413">Isomerase</keyword>
<dbReference type="SUPFAM" id="SSF55718">
    <property type="entry name" value="SCP-like"/>
    <property type="match status" value="1"/>
</dbReference>
<protein>
    <submittedName>
        <fullName evidence="2">Maleylpyruvate isomerase family mycothiol-dependent enzyme</fullName>
    </submittedName>
</protein>
<dbReference type="InterPro" id="IPR017517">
    <property type="entry name" value="Maleyloyr_isom"/>
</dbReference>
<dbReference type="SUPFAM" id="SSF109854">
    <property type="entry name" value="DinB/YfiT-like putative metalloenzymes"/>
    <property type="match status" value="1"/>
</dbReference>
<evidence type="ECO:0000259" key="1">
    <source>
        <dbReference type="Pfam" id="PF11716"/>
    </source>
</evidence>
<evidence type="ECO:0000313" key="3">
    <source>
        <dbReference type="Proteomes" id="UP000734511"/>
    </source>
</evidence>
<dbReference type="InterPro" id="IPR036527">
    <property type="entry name" value="SCP2_sterol-bd_dom_sf"/>
</dbReference>
<dbReference type="InterPro" id="IPR034660">
    <property type="entry name" value="DinB/YfiT-like"/>
</dbReference>
<gene>
    <name evidence="2" type="ORF">HCN08_20170</name>
</gene>
<dbReference type="Pfam" id="PF11716">
    <property type="entry name" value="MDMPI_N"/>
    <property type="match status" value="1"/>
</dbReference>
<dbReference type="Gene3D" id="1.20.120.450">
    <property type="entry name" value="dinb family like domain"/>
    <property type="match status" value="1"/>
</dbReference>
<comment type="caution">
    <text evidence="2">The sequence shown here is derived from an EMBL/GenBank/DDBJ whole genome shotgun (WGS) entry which is preliminary data.</text>
</comment>
<dbReference type="NCBIfam" id="TIGR03083">
    <property type="entry name" value="maleylpyruvate isomerase family mycothiol-dependent enzyme"/>
    <property type="match status" value="1"/>
</dbReference>
<accession>A0ABX0ZSX1</accession>
<feature type="domain" description="Mycothiol-dependent maleylpyruvate isomerase metal-binding" evidence="1">
    <location>
        <begin position="16"/>
        <end position="151"/>
    </location>
</feature>
<reference evidence="2 3" key="1">
    <citation type="submission" date="2020-03" db="EMBL/GenBank/DDBJ databases">
        <title>WGS of actinomycetes isolated from Thailand.</title>
        <authorList>
            <person name="Thawai C."/>
        </authorList>
    </citation>
    <scope>NUCLEOTIDE SEQUENCE [LARGE SCALE GENOMIC DNA]</scope>
    <source>
        <strain evidence="2 3">PRB2-1</strain>
    </source>
</reference>
<name>A0ABX0ZSX1_9ACTN</name>
<dbReference type="Gene3D" id="3.30.1050.20">
    <property type="match status" value="1"/>
</dbReference>
<dbReference type="EMBL" id="JAATEJ010000016">
    <property type="protein sequence ID" value="NJP45701.1"/>
    <property type="molecule type" value="Genomic_DNA"/>
</dbReference>
<dbReference type="RefSeq" id="WP_167984552.1">
    <property type="nucleotide sequence ID" value="NZ_JAATEJ010000016.1"/>
</dbReference>
<evidence type="ECO:0000313" key="2">
    <source>
        <dbReference type="EMBL" id="NJP45701.1"/>
    </source>
</evidence>